<keyword evidence="3 5" id="KW-0067">ATP-binding</keyword>
<dbReference type="SMART" id="SM00382">
    <property type="entry name" value="AAA"/>
    <property type="match status" value="1"/>
</dbReference>
<keyword evidence="1" id="KW-0813">Transport</keyword>
<dbReference type="GO" id="GO:0005524">
    <property type="term" value="F:ATP binding"/>
    <property type="evidence" value="ECO:0007669"/>
    <property type="project" value="UniProtKB-KW"/>
</dbReference>
<name>A0A5A7N0M2_9PROT</name>
<dbReference type="RefSeq" id="WP_150002623.1">
    <property type="nucleotide sequence ID" value="NZ_BKCM01000012.1"/>
</dbReference>
<dbReference type="InterPro" id="IPR027417">
    <property type="entry name" value="P-loop_NTPase"/>
</dbReference>
<proteinExistence type="predicted"/>
<keyword evidence="2" id="KW-0547">Nucleotide-binding</keyword>
<dbReference type="CDD" id="cd03230">
    <property type="entry name" value="ABC_DR_subfamily_A"/>
    <property type="match status" value="1"/>
</dbReference>
<dbReference type="Gene3D" id="3.40.50.300">
    <property type="entry name" value="P-loop containing nucleotide triphosphate hydrolases"/>
    <property type="match status" value="1"/>
</dbReference>
<evidence type="ECO:0000313" key="6">
    <source>
        <dbReference type="Proteomes" id="UP000325187"/>
    </source>
</evidence>
<reference evidence="5 6" key="1">
    <citation type="submission" date="2019-09" db="EMBL/GenBank/DDBJ databases">
        <title>NBRP : Genome information of microbial organism related human and environment.</title>
        <authorList>
            <person name="Hattori M."/>
            <person name="Oshima K."/>
            <person name="Inaba H."/>
            <person name="Suda W."/>
            <person name="Sakamoto M."/>
            <person name="Iino T."/>
            <person name="Kitahara M."/>
            <person name="Oshida Y."/>
            <person name="Iida T."/>
            <person name="Kudo T."/>
            <person name="Itoh T."/>
            <person name="Ohkuma M."/>
        </authorList>
    </citation>
    <scope>NUCLEOTIDE SEQUENCE [LARGE SCALE GENOMIC DNA]</scope>
    <source>
        <strain evidence="5 6">Mie-1</strain>
    </source>
</reference>
<dbReference type="InterPro" id="IPR003593">
    <property type="entry name" value="AAA+_ATPase"/>
</dbReference>
<dbReference type="InterPro" id="IPR051782">
    <property type="entry name" value="ABC_Transporter_VariousFunc"/>
</dbReference>
<evidence type="ECO:0000313" key="5">
    <source>
        <dbReference type="EMBL" id="GER01658.1"/>
    </source>
</evidence>
<evidence type="ECO:0000259" key="4">
    <source>
        <dbReference type="PROSITE" id="PS50893"/>
    </source>
</evidence>
<dbReference type="InterPro" id="IPR003439">
    <property type="entry name" value="ABC_transporter-like_ATP-bd"/>
</dbReference>
<protein>
    <submittedName>
        <fullName evidence="5">ABC transporter ATP-binding protein</fullName>
    </submittedName>
</protein>
<keyword evidence="6" id="KW-1185">Reference proteome</keyword>
<comment type="caution">
    <text evidence="5">The sequence shown here is derived from an EMBL/GenBank/DDBJ whole genome shotgun (WGS) entry which is preliminary data.</text>
</comment>
<dbReference type="PANTHER" id="PTHR42939:SF1">
    <property type="entry name" value="ABC TRANSPORTER ATP-BINDING PROTEIN ALBC-RELATED"/>
    <property type="match status" value="1"/>
</dbReference>
<dbReference type="Pfam" id="PF00005">
    <property type="entry name" value="ABC_tran"/>
    <property type="match status" value="1"/>
</dbReference>
<gene>
    <name evidence="5" type="primary">nosF</name>
    <name evidence="5" type="ORF">JCM17845_22810</name>
</gene>
<dbReference type="EMBL" id="BKCM01000012">
    <property type="protein sequence ID" value="GER01658.1"/>
    <property type="molecule type" value="Genomic_DNA"/>
</dbReference>
<dbReference type="PANTHER" id="PTHR42939">
    <property type="entry name" value="ABC TRANSPORTER ATP-BINDING PROTEIN ALBC-RELATED"/>
    <property type="match status" value="1"/>
</dbReference>
<organism evidence="5 6">
    <name type="scientific">Iodidimonas gelatinilytica</name>
    <dbReference type="NCBI Taxonomy" id="1236966"/>
    <lineage>
        <taxon>Bacteria</taxon>
        <taxon>Pseudomonadati</taxon>
        <taxon>Pseudomonadota</taxon>
        <taxon>Alphaproteobacteria</taxon>
        <taxon>Iodidimonadales</taxon>
        <taxon>Iodidimonadaceae</taxon>
        <taxon>Iodidimonas</taxon>
    </lineage>
</organism>
<sequence>MNTIVALDGVTKRYGKLTALENATLTLGAGEAVALVGHNGAGKTTLMKLVLGLIRPNGGTVRVLEKDPAGRKGAQLRRRLGFLPESVAFHSAMTGEELLGFYARLKRAPHSANKALLHQVGLAQAAHRRVGTYSKGMRQRLALAQALIGTPDILLLDEPTSGLDPASRAQVYATIDRLRASGATILVSTHALAEIEPHVDRAILLHQGRIIAAGDLASLRKNARLPTRIRLKVAPCSTQKILTSLHSDISLLHHSADRLDLAVAQNHKLDLLLELAALRDMIEDLHVEEPGLEALYHHLMSEVPA</sequence>
<dbReference type="AlphaFoldDB" id="A0A5A7N0M2"/>
<accession>A0A5A7N0M2</accession>
<dbReference type="GO" id="GO:0016887">
    <property type="term" value="F:ATP hydrolysis activity"/>
    <property type="evidence" value="ECO:0007669"/>
    <property type="project" value="InterPro"/>
</dbReference>
<dbReference type="PROSITE" id="PS00211">
    <property type="entry name" value="ABC_TRANSPORTER_1"/>
    <property type="match status" value="1"/>
</dbReference>
<dbReference type="InterPro" id="IPR017871">
    <property type="entry name" value="ABC_transporter-like_CS"/>
</dbReference>
<evidence type="ECO:0000256" key="2">
    <source>
        <dbReference type="ARBA" id="ARBA00022741"/>
    </source>
</evidence>
<feature type="domain" description="ABC transporter" evidence="4">
    <location>
        <begin position="5"/>
        <end position="232"/>
    </location>
</feature>
<dbReference type="SUPFAM" id="SSF52540">
    <property type="entry name" value="P-loop containing nucleoside triphosphate hydrolases"/>
    <property type="match status" value="1"/>
</dbReference>
<dbReference type="PROSITE" id="PS50893">
    <property type="entry name" value="ABC_TRANSPORTER_2"/>
    <property type="match status" value="1"/>
</dbReference>
<evidence type="ECO:0000256" key="1">
    <source>
        <dbReference type="ARBA" id="ARBA00022448"/>
    </source>
</evidence>
<evidence type="ECO:0000256" key="3">
    <source>
        <dbReference type="ARBA" id="ARBA00022840"/>
    </source>
</evidence>
<dbReference type="Proteomes" id="UP000325187">
    <property type="component" value="Unassembled WGS sequence"/>
</dbReference>